<dbReference type="InterPro" id="IPR035992">
    <property type="entry name" value="Ricin_B-like_lectins"/>
</dbReference>
<evidence type="ECO:0000313" key="2">
    <source>
        <dbReference type="EMBL" id="GGM94693.1"/>
    </source>
</evidence>
<dbReference type="Proteomes" id="UP000623461">
    <property type="component" value="Unassembled WGS sequence"/>
</dbReference>
<sequence>MAASAADNTITEITFNNVSASVVLNAAPDSSSDVDDVTITPDHKLYLPASANPAALSGWLKLGDGSTKAFTSADYTVAPVAGGGKDLTFTDSATTVHSFQSSKVPSMFIKTVNGLPWIETTQDNADVGGAMALVGPDASVAPTYNGILKEMKGRGNSTWIYPKKPYQIKLDKNTELASGAGAAKTWVLLANYLDASLVRNELSYNLEGALLKREGLNDYSIKGRMIDLFIDGNFRGSYLLAEKVQVGPTRVDITDLDKANSSANPGLDLGTIAPTKASLTDSRFAGLSEAQYVNFPNVAPDYTKGGYLLEMDFVSRAREEKSYFVTKRGTGFTVKSPEVAHPDEVSFVAQYMQKLENAIYSDGSTYTSYIDVPSFANYYALQELIANDDAFKSSTFMYLNNGGKLVAGPVWDCDRTLGAQTGAADPAAMHVASFGRAKPQWIKALMAHSDFRSAVQKAYRDMVTPEVSSILAGDGALSTYASEVADSAALNKLRWTDNGSRVVVSPTPAGDIATLRTYLTQRHAGMTKIIGNAAFLQRTRLADGVYTIANGRLNVDVAAASTLKGAKVQLYAPNTSEAQKFTVKRGTDSYYTITNVNSGQVLDLAGAVAANGTKVWQYPANGSRAQQWAIGTYDGVNFTVASPLGGSEAAYVLQPAGASTTSGTSMQVWEGNGSAAQKFGFSSALVENRAYTIASKLNSNKVLEVAGSSTANGANIRIWDSLGTRGQRYTLRHLYSDVYQVLTGTTSGRAVDVARGAKTPGTNVWQWQSNTTAAQQWSIRPTGDGDGSYYLVSKLSGLYLDVAGAKTTNGTNVWTYTGNKSNAQKFFIK</sequence>
<protein>
    <recommendedName>
        <fullName evidence="1">Ricin B lectin domain-containing protein</fullName>
    </recommendedName>
</protein>
<dbReference type="InterPro" id="IPR000772">
    <property type="entry name" value="Ricin_B_lectin"/>
</dbReference>
<comment type="caution">
    <text evidence="2">The sequence shown here is derived from an EMBL/GenBank/DDBJ whole genome shotgun (WGS) entry which is preliminary data.</text>
</comment>
<name>A0ABQ2HZT0_9MICO</name>
<dbReference type="SUPFAM" id="SSF50370">
    <property type="entry name" value="Ricin B-like lectins"/>
    <property type="match status" value="2"/>
</dbReference>
<evidence type="ECO:0000259" key="1">
    <source>
        <dbReference type="SMART" id="SM00458"/>
    </source>
</evidence>
<feature type="domain" description="Ricin B lectin" evidence="1">
    <location>
        <begin position="688"/>
        <end position="829"/>
    </location>
</feature>
<feature type="domain" description="Ricin B lectin" evidence="1">
    <location>
        <begin position="543"/>
        <end position="682"/>
    </location>
</feature>
<dbReference type="InterPro" id="IPR014867">
    <property type="entry name" value="Spore_coat_CotH_CotH2/3/7"/>
</dbReference>
<dbReference type="EMBL" id="BMNZ01000004">
    <property type="protein sequence ID" value="GGM94693.1"/>
    <property type="molecule type" value="Genomic_DNA"/>
</dbReference>
<accession>A0ABQ2HZT0</accession>
<dbReference type="CDD" id="cd00161">
    <property type="entry name" value="beta-trefoil_Ricin-like"/>
    <property type="match status" value="2"/>
</dbReference>
<dbReference type="Pfam" id="PF08757">
    <property type="entry name" value="CotH"/>
    <property type="match status" value="1"/>
</dbReference>
<organism evidence="2 3">
    <name type="scientific">Terrabacter tumescens</name>
    <dbReference type="NCBI Taxonomy" id="60443"/>
    <lineage>
        <taxon>Bacteria</taxon>
        <taxon>Bacillati</taxon>
        <taxon>Actinomycetota</taxon>
        <taxon>Actinomycetes</taxon>
        <taxon>Micrococcales</taxon>
        <taxon>Intrasporangiaceae</taxon>
        <taxon>Terrabacter</taxon>
    </lineage>
</organism>
<gene>
    <name evidence="2" type="ORF">GCM10009721_21200</name>
</gene>
<dbReference type="RefSeq" id="WP_030195268.1">
    <property type="nucleotide sequence ID" value="NZ_BMNZ01000004.1"/>
</dbReference>
<proteinExistence type="predicted"/>
<dbReference type="SMART" id="SM00458">
    <property type="entry name" value="RICIN"/>
    <property type="match status" value="2"/>
</dbReference>
<dbReference type="Gene3D" id="2.80.10.50">
    <property type="match status" value="4"/>
</dbReference>
<evidence type="ECO:0000313" key="3">
    <source>
        <dbReference type="Proteomes" id="UP000623461"/>
    </source>
</evidence>
<dbReference type="Pfam" id="PF14200">
    <property type="entry name" value="RicinB_lectin_2"/>
    <property type="match status" value="2"/>
</dbReference>
<keyword evidence="3" id="KW-1185">Reference proteome</keyword>
<reference evidence="3" key="1">
    <citation type="journal article" date="2019" name="Int. J. Syst. Evol. Microbiol.">
        <title>The Global Catalogue of Microorganisms (GCM) 10K type strain sequencing project: providing services to taxonomists for standard genome sequencing and annotation.</title>
        <authorList>
            <consortium name="The Broad Institute Genomics Platform"/>
            <consortium name="The Broad Institute Genome Sequencing Center for Infectious Disease"/>
            <person name="Wu L."/>
            <person name="Ma J."/>
        </authorList>
    </citation>
    <scope>NUCLEOTIDE SEQUENCE [LARGE SCALE GENOMIC DNA]</scope>
    <source>
        <strain evidence="3">JCM 1365</strain>
    </source>
</reference>
<dbReference type="PROSITE" id="PS50231">
    <property type="entry name" value="RICIN_B_LECTIN"/>
    <property type="match status" value="2"/>
</dbReference>